<sequence>MAMPKLFGRPFLALILAYLLTLSLRLSSTSSNLALATPGFPQDIFASPAFFLDQIASSVRTGGESSRSHRPVTNSTAVQILLEQSRSRSLSKPQDHDRSKVSSSSSLTLPGIFHPEGSEKSTGRSGFTYVLQRTSPTSIQLCAIPDFTADLSKHTSTTSTSSSSYSKPASKRDLIKRAQSLLEPLKKKCLYHTLDWFTYSFCHGQQVRQFRSLNPSTAAASASAKAGGGPEGAKAGERAAREVAESKVPKVDPDQDAYTLGRWKEENDAILGDDGEEDELGTDPASVENGQSQPNLNKKQPLPPATAPTKVSREEKAKVAMATAIATPTGLGTELIEIVKFGDWDSSEMFPESNQGADKVEDDWEIRSRLSENTQRYISQTWSDGTICDISNEPRSVEVQFHCSKRAGDRIAMIKETTTCNYVLVIETSRLCQEPAFASGREEKVHEITCHDIVPDDWPGAAFLDQAWSPDGVGSRSQDEKLGGKVVTSTFRKGEGAAQGGEVRFGQITSEGYHVGRDREALTRSDPRPLPPGIVPSQEEGKEESGGDRRQLLRTTRHREGSAVDIRVEGASSTAAPEEDEEETSHTFGDLSQFNSVHDDYFDTGVKHDHDHDHDHEHVDGDFKLKDGTEGSFPKGKSSSDLDVSAESRSTEGHGTDKMVNRKGSADEGRFGDLEAKVESKTFTTSLNQNGQVVFEGLDKAKADQQEERDGGNDGEEKADGLDGEVEVLAESYYMAVMDEDGNTKVEKVNNLNDPRIKAKLEEIEKRNAMRAPSHFGTASDSVEDDAALDGKDERLLEQWYDSSEGQERTDSPSARRHGEGASGGNAGRMSKKPSAPRQGQAAGGGGGEHDLESRLFDMLKIMIGDESNPPRKETNWKDEEQGGGGGGVEADGGRGGEADRAGKRDSSPEIKVASSGGLLQAKMAESIERQLRAAKDEADRKRQAGRGGGGEKAEQVKKKKTSQEGHDQDGETKSPLRKQKNQAKENGGGGGPEALFDVDEVTKWLVEAMKEASAAAADAKVGNGGGGSGTTNGGKSKKVRMISESLGERAERFYRRKQMEGSGGGDRHRGAEGQQGRSGKDEL</sequence>
<gene>
    <name evidence="1" type="ORF">IE53DRAFT_368169</name>
</gene>
<accession>A0ACD0P002</accession>
<evidence type="ECO:0000313" key="2">
    <source>
        <dbReference type="Proteomes" id="UP000245626"/>
    </source>
</evidence>
<keyword evidence="2" id="KW-1185">Reference proteome</keyword>
<proteinExistence type="predicted"/>
<dbReference type="EMBL" id="KZ819853">
    <property type="protein sequence ID" value="PWN51315.1"/>
    <property type="molecule type" value="Genomic_DNA"/>
</dbReference>
<evidence type="ECO:0000313" key="1">
    <source>
        <dbReference type="EMBL" id="PWN51315.1"/>
    </source>
</evidence>
<protein>
    <submittedName>
        <fullName evidence="1">Uncharacterized protein</fullName>
    </submittedName>
</protein>
<dbReference type="Proteomes" id="UP000245626">
    <property type="component" value="Unassembled WGS sequence"/>
</dbReference>
<reference evidence="1 2" key="1">
    <citation type="journal article" date="2018" name="Mol. Biol. Evol.">
        <title>Broad Genomic Sampling Reveals a Smut Pathogenic Ancestry of the Fungal Clade Ustilaginomycotina.</title>
        <authorList>
            <person name="Kijpornyongpan T."/>
            <person name="Mondo S.J."/>
            <person name="Barry K."/>
            <person name="Sandor L."/>
            <person name="Lee J."/>
            <person name="Lipzen A."/>
            <person name="Pangilinan J."/>
            <person name="LaButti K."/>
            <person name="Hainaut M."/>
            <person name="Henrissat B."/>
            <person name="Grigoriev I.V."/>
            <person name="Spatafora J.W."/>
            <person name="Aime M.C."/>
        </authorList>
    </citation>
    <scope>NUCLEOTIDE SEQUENCE [LARGE SCALE GENOMIC DNA]</scope>
    <source>
        <strain evidence="1 2">SA 807</strain>
    </source>
</reference>
<organism evidence="1 2">
    <name type="scientific">Violaceomyces palustris</name>
    <dbReference type="NCBI Taxonomy" id="1673888"/>
    <lineage>
        <taxon>Eukaryota</taxon>
        <taxon>Fungi</taxon>
        <taxon>Dikarya</taxon>
        <taxon>Basidiomycota</taxon>
        <taxon>Ustilaginomycotina</taxon>
        <taxon>Ustilaginomycetes</taxon>
        <taxon>Violaceomycetales</taxon>
        <taxon>Violaceomycetaceae</taxon>
        <taxon>Violaceomyces</taxon>
    </lineage>
</organism>
<name>A0ACD0P002_9BASI</name>